<keyword evidence="4" id="KW-0255">Endonuclease</keyword>
<protein>
    <submittedName>
        <fullName evidence="9">Pol Retrovirus-related Pol polyprotein from transposon-like 5</fullName>
    </submittedName>
</protein>
<sequence>MQSRYATIELELLAVVWALSKCKFYLIGLQHFDLIADYRPLVPILNHYSLDAIKNPRLQRLKEKILAFVFTAAWRAGKKLCISDALSRSPVSSPTPEDEMLSTEAGFSVSNIVTLQAVQSLASTQASVSPPDSDLALEELRTVTRDDLSYIQLLESVRTGFPRDRFDLHNALRPYWKIREDLYADGDLVLYGARVVVPAALHRRVLARLHNTHRPSSPADFFSTAGKHFLVVADRLSGWPVVVICGSDTTSAATIRHFWHLFRDLAVPSNGHAEAAVKAVKHLILKVAPSGNIDCEAFDKGLLELRNTPTHSGRSPAQILYGHPLRSCVPAHAKAFAKEWQTRAESCDRRAATRAQDTKARNDDRARPLQPLEIGALVRVQDPTTTRWDKVGIVMGVGRSRDYKVRMPSGCVWWRNRRFLQPVPPPAASPLTEDESPTPHEDPSHSAPRRSERLRTKKSAQDKDYEREGGREM</sequence>
<dbReference type="InterPro" id="IPR050951">
    <property type="entry name" value="Retrovirus_Pol_polyprotein"/>
</dbReference>
<proteinExistence type="predicted"/>
<feature type="compositionally biased region" description="Basic and acidic residues" evidence="7">
    <location>
        <begin position="347"/>
        <end position="367"/>
    </location>
</feature>
<dbReference type="PANTHER" id="PTHR37984:SF7">
    <property type="entry name" value="INTEGRASE CATALYTIC DOMAIN-CONTAINING PROTEIN"/>
    <property type="match status" value="1"/>
</dbReference>
<keyword evidence="6" id="KW-0695">RNA-directed DNA polymerase</keyword>
<evidence type="ECO:0000256" key="2">
    <source>
        <dbReference type="ARBA" id="ARBA00022695"/>
    </source>
</evidence>
<feature type="region of interest" description="Disordered" evidence="7">
    <location>
        <begin position="347"/>
        <end position="368"/>
    </location>
</feature>
<comment type="caution">
    <text evidence="9">The sequence shown here is derived from an EMBL/GenBank/DDBJ whole genome shotgun (WGS) entry which is preliminary data.</text>
</comment>
<dbReference type="SUPFAM" id="SSF56672">
    <property type="entry name" value="DNA/RNA polymerases"/>
    <property type="match status" value="1"/>
</dbReference>
<name>A0A8J5KBT3_HOMAM</name>
<evidence type="ECO:0000256" key="5">
    <source>
        <dbReference type="ARBA" id="ARBA00022801"/>
    </source>
</evidence>
<evidence type="ECO:0000313" key="9">
    <source>
        <dbReference type="EMBL" id="KAG7170156.1"/>
    </source>
</evidence>
<dbReference type="GO" id="GO:0003964">
    <property type="term" value="F:RNA-directed DNA polymerase activity"/>
    <property type="evidence" value="ECO:0007669"/>
    <property type="project" value="UniProtKB-KW"/>
</dbReference>
<gene>
    <name evidence="9" type="primary">pol-L5</name>
    <name evidence="9" type="ORF">Hamer_G012400</name>
</gene>
<keyword evidence="1" id="KW-0808">Transferase</keyword>
<evidence type="ECO:0000256" key="4">
    <source>
        <dbReference type="ARBA" id="ARBA00022759"/>
    </source>
</evidence>
<feature type="domain" description="Reverse transcriptase RNase H-like" evidence="8">
    <location>
        <begin position="2"/>
        <end position="67"/>
    </location>
</feature>
<dbReference type="Pfam" id="PF17917">
    <property type="entry name" value="RT_RNaseH"/>
    <property type="match status" value="1"/>
</dbReference>
<evidence type="ECO:0000256" key="7">
    <source>
        <dbReference type="SAM" id="MobiDB-lite"/>
    </source>
</evidence>
<dbReference type="GO" id="GO:0016787">
    <property type="term" value="F:hydrolase activity"/>
    <property type="evidence" value="ECO:0007669"/>
    <property type="project" value="UniProtKB-KW"/>
</dbReference>
<dbReference type="InterPro" id="IPR041373">
    <property type="entry name" value="RT_RNaseH"/>
</dbReference>
<keyword evidence="3" id="KW-0540">Nuclease</keyword>
<evidence type="ECO:0000259" key="8">
    <source>
        <dbReference type="Pfam" id="PF17917"/>
    </source>
</evidence>
<keyword evidence="2" id="KW-0548">Nucleotidyltransferase</keyword>
<evidence type="ECO:0000256" key="6">
    <source>
        <dbReference type="ARBA" id="ARBA00022918"/>
    </source>
</evidence>
<evidence type="ECO:0000313" key="10">
    <source>
        <dbReference type="Proteomes" id="UP000747542"/>
    </source>
</evidence>
<feature type="region of interest" description="Disordered" evidence="7">
    <location>
        <begin position="422"/>
        <end position="473"/>
    </location>
</feature>
<accession>A0A8J5KBT3</accession>
<keyword evidence="5" id="KW-0378">Hydrolase</keyword>
<evidence type="ECO:0000256" key="3">
    <source>
        <dbReference type="ARBA" id="ARBA00022722"/>
    </source>
</evidence>
<dbReference type="EMBL" id="JAHLQT010014894">
    <property type="protein sequence ID" value="KAG7170156.1"/>
    <property type="molecule type" value="Genomic_DNA"/>
</dbReference>
<keyword evidence="10" id="KW-1185">Reference proteome</keyword>
<dbReference type="InterPro" id="IPR043502">
    <property type="entry name" value="DNA/RNA_pol_sf"/>
</dbReference>
<evidence type="ECO:0000256" key="1">
    <source>
        <dbReference type="ARBA" id="ARBA00022679"/>
    </source>
</evidence>
<organism evidence="9 10">
    <name type="scientific">Homarus americanus</name>
    <name type="common">American lobster</name>
    <dbReference type="NCBI Taxonomy" id="6706"/>
    <lineage>
        <taxon>Eukaryota</taxon>
        <taxon>Metazoa</taxon>
        <taxon>Ecdysozoa</taxon>
        <taxon>Arthropoda</taxon>
        <taxon>Crustacea</taxon>
        <taxon>Multicrustacea</taxon>
        <taxon>Malacostraca</taxon>
        <taxon>Eumalacostraca</taxon>
        <taxon>Eucarida</taxon>
        <taxon>Decapoda</taxon>
        <taxon>Pleocyemata</taxon>
        <taxon>Astacidea</taxon>
        <taxon>Nephropoidea</taxon>
        <taxon>Nephropidae</taxon>
        <taxon>Homarus</taxon>
    </lineage>
</organism>
<feature type="compositionally biased region" description="Basic and acidic residues" evidence="7">
    <location>
        <begin position="437"/>
        <end position="473"/>
    </location>
</feature>
<reference evidence="9" key="1">
    <citation type="journal article" date="2021" name="Sci. Adv.">
        <title>The American lobster genome reveals insights on longevity, neural, and immune adaptations.</title>
        <authorList>
            <person name="Polinski J.M."/>
            <person name="Zimin A.V."/>
            <person name="Clark K.F."/>
            <person name="Kohn A.B."/>
            <person name="Sadowski N."/>
            <person name="Timp W."/>
            <person name="Ptitsyn A."/>
            <person name="Khanna P."/>
            <person name="Romanova D.Y."/>
            <person name="Williams P."/>
            <person name="Greenwood S.J."/>
            <person name="Moroz L.L."/>
            <person name="Walt D.R."/>
            <person name="Bodnar A.G."/>
        </authorList>
    </citation>
    <scope>NUCLEOTIDE SEQUENCE</scope>
    <source>
        <strain evidence="9">GMGI-L3</strain>
    </source>
</reference>
<dbReference type="AlphaFoldDB" id="A0A8J5KBT3"/>
<dbReference type="Proteomes" id="UP000747542">
    <property type="component" value="Unassembled WGS sequence"/>
</dbReference>
<dbReference type="PANTHER" id="PTHR37984">
    <property type="entry name" value="PROTEIN CBG26694"/>
    <property type="match status" value="1"/>
</dbReference>
<dbReference type="GO" id="GO:0004519">
    <property type="term" value="F:endonuclease activity"/>
    <property type="evidence" value="ECO:0007669"/>
    <property type="project" value="UniProtKB-KW"/>
</dbReference>